<dbReference type="InterPro" id="IPR019734">
    <property type="entry name" value="TPR_rpt"/>
</dbReference>
<keyword evidence="3" id="KW-1185">Reference proteome</keyword>
<reference evidence="3" key="1">
    <citation type="journal article" date="2024" name="Int. J. Syst. Evol. Microbiol.">
        <title>Methylomarinovum tepidoasis sp. nov., a moderately thermophilic methanotroph of the family Methylothermaceae isolated from a deep-sea hydrothermal field.</title>
        <authorList>
            <person name="Hirayama H."/>
            <person name="Takaki Y."/>
            <person name="Abe M."/>
            <person name="Miyazaki M."/>
            <person name="Uematsu K."/>
            <person name="Matsui Y."/>
            <person name="Takai K."/>
        </authorList>
    </citation>
    <scope>NUCLEOTIDE SEQUENCE [LARGE SCALE GENOMIC DNA]</scope>
    <source>
        <strain evidence="3">IT-9</strain>
    </source>
</reference>
<feature type="repeat" description="TPR" evidence="1">
    <location>
        <begin position="161"/>
        <end position="194"/>
    </location>
</feature>
<dbReference type="SMART" id="SM00028">
    <property type="entry name" value="TPR"/>
    <property type="match status" value="2"/>
</dbReference>
<dbReference type="RefSeq" id="WP_317704518.1">
    <property type="nucleotide sequence ID" value="NZ_AP024714.1"/>
</dbReference>
<evidence type="ECO:0000256" key="1">
    <source>
        <dbReference type="PROSITE-ProRule" id="PRU00339"/>
    </source>
</evidence>
<dbReference type="KEGG" id="mcau:MIT9_P1691"/>
<dbReference type="AlphaFoldDB" id="A0AAU9CRE6"/>
<gene>
    <name evidence="2" type="ORF">MIT9_P1691</name>
</gene>
<dbReference type="Gene3D" id="1.25.40.10">
    <property type="entry name" value="Tetratricopeptide repeat domain"/>
    <property type="match status" value="1"/>
</dbReference>
<dbReference type="InterPro" id="IPR011990">
    <property type="entry name" value="TPR-like_helical_dom_sf"/>
</dbReference>
<dbReference type="SUPFAM" id="SSF48452">
    <property type="entry name" value="TPR-like"/>
    <property type="match status" value="1"/>
</dbReference>
<protein>
    <recommendedName>
        <fullName evidence="4">Tetratricopeptide repeat protein</fullName>
    </recommendedName>
</protein>
<evidence type="ECO:0000313" key="2">
    <source>
        <dbReference type="EMBL" id="BCX82107.1"/>
    </source>
</evidence>
<sequence length="214" mass="24610">MHLEILYSKAEIKLATVLLAALSLVPLQSQALPPWPEALRGYWKEIRTPEPVPVFCEHTLSPKSGPGWRGPGLSGVNHYCDSKVKHHICLRYSGKDRRACLVALAKGINDLIANAKQKKLNNHPMLPYLYTEYGNFFNEAGDYFRAIQEYLTAIRKNRKYLPAYIRLADAFIRTKQYDKAEKTLKYALKIQKNPRHEAYIKKKLARIKKLKSKS</sequence>
<dbReference type="EMBL" id="AP024714">
    <property type="protein sequence ID" value="BCX82107.1"/>
    <property type="molecule type" value="Genomic_DNA"/>
</dbReference>
<dbReference type="Proteomes" id="UP001321825">
    <property type="component" value="Chromosome"/>
</dbReference>
<proteinExistence type="predicted"/>
<keyword evidence="1" id="KW-0802">TPR repeat</keyword>
<name>A0AAU9CRE6_9GAMM</name>
<evidence type="ECO:0008006" key="4">
    <source>
        <dbReference type="Google" id="ProtNLM"/>
    </source>
</evidence>
<organism evidence="2 3">
    <name type="scientific">Methylomarinovum caldicuralii</name>
    <dbReference type="NCBI Taxonomy" id="438856"/>
    <lineage>
        <taxon>Bacteria</taxon>
        <taxon>Pseudomonadati</taxon>
        <taxon>Pseudomonadota</taxon>
        <taxon>Gammaproteobacteria</taxon>
        <taxon>Methylococcales</taxon>
        <taxon>Methylothermaceae</taxon>
        <taxon>Methylomarinovum</taxon>
    </lineage>
</organism>
<dbReference type="PROSITE" id="PS50005">
    <property type="entry name" value="TPR"/>
    <property type="match status" value="1"/>
</dbReference>
<evidence type="ECO:0000313" key="3">
    <source>
        <dbReference type="Proteomes" id="UP001321825"/>
    </source>
</evidence>
<dbReference type="Pfam" id="PF14559">
    <property type="entry name" value="TPR_19"/>
    <property type="match status" value="1"/>
</dbReference>
<accession>A0AAU9CRE6</accession>